<evidence type="ECO:0000313" key="1">
    <source>
        <dbReference type="EMBL" id="KAI0093967.1"/>
    </source>
</evidence>
<keyword evidence="2" id="KW-1185">Reference proteome</keyword>
<comment type="caution">
    <text evidence="1">The sequence shown here is derived from an EMBL/GenBank/DDBJ whole genome shotgun (WGS) entry which is preliminary data.</text>
</comment>
<proteinExistence type="predicted"/>
<name>A0ACB8UHN3_9APHY</name>
<dbReference type="Proteomes" id="UP001055072">
    <property type="component" value="Unassembled WGS sequence"/>
</dbReference>
<dbReference type="EMBL" id="MU274901">
    <property type="protein sequence ID" value="KAI0093967.1"/>
    <property type="molecule type" value="Genomic_DNA"/>
</dbReference>
<reference evidence="1" key="1">
    <citation type="journal article" date="2021" name="Environ. Microbiol.">
        <title>Gene family expansions and transcriptome signatures uncover fungal adaptations to wood decay.</title>
        <authorList>
            <person name="Hage H."/>
            <person name="Miyauchi S."/>
            <person name="Viragh M."/>
            <person name="Drula E."/>
            <person name="Min B."/>
            <person name="Chaduli D."/>
            <person name="Navarro D."/>
            <person name="Favel A."/>
            <person name="Norest M."/>
            <person name="Lesage-Meessen L."/>
            <person name="Balint B."/>
            <person name="Merenyi Z."/>
            <person name="de Eugenio L."/>
            <person name="Morin E."/>
            <person name="Martinez A.T."/>
            <person name="Baldrian P."/>
            <person name="Stursova M."/>
            <person name="Martinez M.J."/>
            <person name="Novotny C."/>
            <person name="Magnuson J.K."/>
            <person name="Spatafora J.W."/>
            <person name="Maurice S."/>
            <person name="Pangilinan J."/>
            <person name="Andreopoulos W."/>
            <person name="LaButti K."/>
            <person name="Hundley H."/>
            <person name="Na H."/>
            <person name="Kuo A."/>
            <person name="Barry K."/>
            <person name="Lipzen A."/>
            <person name="Henrissat B."/>
            <person name="Riley R."/>
            <person name="Ahrendt S."/>
            <person name="Nagy L.G."/>
            <person name="Grigoriev I.V."/>
            <person name="Martin F."/>
            <person name="Rosso M.N."/>
        </authorList>
    </citation>
    <scope>NUCLEOTIDE SEQUENCE</scope>
    <source>
        <strain evidence="1">CBS 384.51</strain>
    </source>
</reference>
<protein>
    <submittedName>
        <fullName evidence="1">Uncharacterized protein</fullName>
    </submittedName>
</protein>
<sequence length="212" mass="23444">MGRGTTDVDIHLCPGDEDCTRIIVDAEVIYRVPTQESHPELPLLFPVVASGGTFDHLHAGHKILLSMAAWIARDKLIVGVTDDSLLVNKANKHVLQPLSDRISITRTFLELFKPELEYYIVPITDVAGPTGWDPDVQALVVSKETLGGAAAIKKIREEKGFAPLKTFVIDVISHTEASVDSEDAEALRKTKMSSTFIREWIVKQKSSKQTEQ</sequence>
<gene>
    <name evidence="1" type="ORF">BDY19DRAFT_288957</name>
</gene>
<organism evidence="1 2">
    <name type="scientific">Irpex rosettiformis</name>
    <dbReference type="NCBI Taxonomy" id="378272"/>
    <lineage>
        <taxon>Eukaryota</taxon>
        <taxon>Fungi</taxon>
        <taxon>Dikarya</taxon>
        <taxon>Basidiomycota</taxon>
        <taxon>Agaricomycotina</taxon>
        <taxon>Agaricomycetes</taxon>
        <taxon>Polyporales</taxon>
        <taxon>Irpicaceae</taxon>
        <taxon>Irpex</taxon>
    </lineage>
</organism>
<accession>A0ACB8UHN3</accession>
<evidence type="ECO:0000313" key="2">
    <source>
        <dbReference type="Proteomes" id="UP001055072"/>
    </source>
</evidence>